<dbReference type="InterPro" id="IPR000515">
    <property type="entry name" value="MetI-like"/>
</dbReference>
<comment type="similarity">
    <text evidence="8">Belongs to the binding-protein-dependent transport system permease family.</text>
</comment>
<keyword evidence="3" id="KW-1003">Cell membrane</keyword>
<protein>
    <submittedName>
        <fullName evidence="10">Amino acid ABC transporter permease</fullName>
    </submittedName>
</protein>
<keyword evidence="7 8" id="KW-0472">Membrane</keyword>
<dbReference type="InterPro" id="IPR043429">
    <property type="entry name" value="ArtM/GltK/GlnP/TcyL/YhdX-like"/>
</dbReference>
<evidence type="ECO:0000259" key="9">
    <source>
        <dbReference type="PROSITE" id="PS50928"/>
    </source>
</evidence>
<proteinExistence type="inferred from homology"/>
<dbReference type="GO" id="GO:0043190">
    <property type="term" value="C:ATP-binding cassette (ABC) transporter complex"/>
    <property type="evidence" value="ECO:0007669"/>
    <property type="project" value="InterPro"/>
</dbReference>
<evidence type="ECO:0000256" key="3">
    <source>
        <dbReference type="ARBA" id="ARBA00022475"/>
    </source>
</evidence>
<keyword evidence="11" id="KW-1185">Reference proteome</keyword>
<dbReference type="GO" id="GO:0022857">
    <property type="term" value="F:transmembrane transporter activity"/>
    <property type="evidence" value="ECO:0007669"/>
    <property type="project" value="InterPro"/>
</dbReference>
<sequence>MWDWSYAISIVPQLIDAMWMTIAATVAGFITAAILGLLWAVCRRSSFKPLVFLVTCIVDFVRNTPLLVQLFFIFYVFPEYGVSLSPFAAGVIGLGLHYSTYLAEVFRSGIESIPKGQWEAGEALNFSKPKLWLRIILPQSIAPIIPVLGNYFIVMFKETPLLSAITLVEMMQTAKIIGSGSFRYLEAFTLVGLIFLLLSYPASLLVRYVEGKTNAKLGRAA</sequence>
<evidence type="ECO:0000256" key="5">
    <source>
        <dbReference type="ARBA" id="ARBA00022970"/>
    </source>
</evidence>
<dbReference type="InterPro" id="IPR014341">
    <property type="entry name" value="Ectoine_EhuD"/>
</dbReference>
<dbReference type="PANTHER" id="PTHR30614">
    <property type="entry name" value="MEMBRANE COMPONENT OF AMINO ACID ABC TRANSPORTER"/>
    <property type="match status" value="1"/>
</dbReference>
<feature type="domain" description="ABC transmembrane type-1" evidence="9">
    <location>
        <begin position="18"/>
        <end position="206"/>
    </location>
</feature>
<dbReference type="GO" id="GO:0006865">
    <property type="term" value="P:amino acid transport"/>
    <property type="evidence" value="ECO:0007669"/>
    <property type="project" value="UniProtKB-KW"/>
</dbReference>
<organism evidence="10 11">
    <name type="scientific">Bacillus gobiensis</name>
    <dbReference type="NCBI Taxonomy" id="1441095"/>
    <lineage>
        <taxon>Bacteria</taxon>
        <taxon>Bacillati</taxon>
        <taxon>Bacillota</taxon>
        <taxon>Bacilli</taxon>
        <taxon>Bacillales</taxon>
        <taxon>Bacillaceae</taxon>
        <taxon>Bacillus</taxon>
    </lineage>
</organism>
<dbReference type="Gene3D" id="1.10.3720.10">
    <property type="entry name" value="MetI-like"/>
    <property type="match status" value="1"/>
</dbReference>
<evidence type="ECO:0000313" key="11">
    <source>
        <dbReference type="Proteomes" id="UP000067625"/>
    </source>
</evidence>
<feature type="transmembrane region" description="Helical" evidence="8">
    <location>
        <begin position="50"/>
        <end position="75"/>
    </location>
</feature>
<feature type="transmembrane region" description="Helical" evidence="8">
    <location>
        <begin position="187"/>
        <end position="209"/>
    </location>
</feature>
<gene>
    <name evidence="10" type="ORF">AM592_00975</name>
</gene>
<dbReference type="PROSITE" id="PS50928">
    <property type="entry name" value="ABC_TM1"/>
    <property type="match status" value="1"/>
</dbReference>
<keyword evidence="2 8" id="KW-0813">Transport</keyword>
<evidence type="ECO:0000256" key="7">
    <source>
        <dbReference type="ARBA" id="ARBA00023136"/>
    </source>
</evidence>
<keyword evidence="6 8" id="KW-1133">Transmembrane helix</keyword>
<reference evidence="10 11" key="2">
    <citation type="journal article" date="2016" name="Int. J. Syst. Evol. Microbiol.">
        <title>Bacillus gobiensis sp. nov., isolated from a soil sample.</title>
        <authorList>
            <person name="Liu B."/>
            <person name="Liu G.H."/>
            <person name="Cetin S."/>
            <person name="Schumann P."/>
            <person name="Pan Z.Z."/>
            <person name="Chen Q.Q."/>
        </authorList>
    </citation>
    <scope>NUCLEOTIDE SEQUENCE [LARGE SCALE GENOMIC DNA]</scope>
    <source>
        <strain evidence="10 11">FJAT-4402</strain>
    </source>
</reference>
<evidence type="ECO:0000256" key="8">
    <source>
        <dbReference type="RuleBase" id="RU363032"/>
    </source>
</evidence>
<dbReference type="InterPro" id="IPR010065">
    <property type="entry name" value="AA_ABC_transptr_permease_3TM"/>
</dbReference>
<feature type="transmembrane region" description="Helical" evidence="8">
    <location>
        <begin position="131"/>
        <end position="153"/>
    </location>
</feature>
<dbReference type="STRING" id="1441095.AM592_00975"/>
<name>A0A0M4G685_9BACI</name>
<dbReference type="PATRIC" id="fig|1441095.3.peg.216"/>
<evidence type="ECO:0000256" key="6">
    <source>
        <dbReference type="ARBA" id="ARBA00022989"/>
    </source>
</evidence>
<feature type="transmembrane region" description="Helical" evidence="8">
    <location>
        <begin position="87"/>
        <end position="110"/>
    </location>
</feature>
<dbReference type="PANTHER" id="PTHR30614:SF0">
    <property type="entry name" value="L-CYSTINE TRANSPORT SYSTEM PERMEASE PROTEIN TCYL"/>
    <property type="match status" value="1"/>
</dbReference>
<dbReference type="EMBL" id="CP012600">
    <property type="protein sequence ID" value="ALC80328.1"/>
    <property type="molecule type" value="Genomic_DNA"/>
</dbReference>
<accession>A0A0M4G685</accession>
<dbReference type="SUPFAM" id="SSF161098">
    <property type="entry name" value="MetI-like"/>
    <property type="match status" value="1"/>
</dbReference>
<dbReference type="Pfam" id="PF00528">
    <property type="entry name" value="BPD_transp_1"/>
    <property type="match status" value="1"/>
</dbReference>
<keyword evidence="4 8" id="KW-0812">Transmembrane</keyword>
<evidence type="ECO:0000256" key="2">
    <source>
        <dbReference type="ARBA" id="ARBA00022448"/>
    </source>
</evidence>
<dbReference type="NCBIfam" id="TIGR01726">
    <property type="entry name" value="HEQRo_perm_3TM"/>
    <property type="match status" value="1"/>
</dbReference>
<dbReference type="Proteomes" id="UP000067625">
    <property type="component" value="Chromosome"/>
</dbReference>
<dbReference type="NCBIfam" id="TIGR03003">
    <property type="entry name" value="ectoine_ehuD"/>
    <property type="match status" value="1"/>
</dbReference>
<keyword evidence="5" id="KW-0029">Amino-acid transport</keyword>
<dbReference type="OrthoDB" id="9805999at2"/>
<dbReference type="AlphaFoldDB" id="A0A0M4G685"/>
<dbReference type="RefSeq" id="WP_053602054.1">
    <property type="nucleotide sequence ID" value="NZ_CP012600.1"/>
</dbReference>
<feature type="transmembrane region" description="Helical" evidence="8">
    <location>
        <begin position="20"/>
        <end position="41"/>
    </location>
</feature>
<comment type="subcellular location">
    <subcellularLocation>
        <location evidence="1 8">Cell membrane</location>
        <topology evidence="1 8">Multi-pass membrane protein</topology>
    </subcellularLocation>
</comment>
<evidence type="ECO:0000256" key="1">
    <source>
        <dbReference type="ARBA" id="ARBA00004651"/>
    </source>
</evidence>
<reference evidence="11" key="1">
    <citation type="submission" date="2015-08" db="EMBL/GenBank/DDBJ databases">
        <title>Genome sequencing project for genomic taxonomy and phylogenomics of Bacillus-like bacteria.</title>
        <authorList>
            <person name="Liu B."/>
            <person name="Wang J."/>
            <person name="Zhu Y."/>
            <person name="Liu G."/>
            <person name="Chen Q."/>
            <person name="Chen Z."/>
            <person name="Lan J."/>
            <person name="Che J."/>
            <person name="Ge C."/>
            <person name="Shi H."/>
            <person name="Pan Z."/>
            <person name="Liu X."/>
        </authorList>
    </citation>
    <scope>NUCLEOTIDE SEQUENCE [LARGE SCALE GENOMIC DNA]</scope>
    <source>
        <strain evidence="11">FJAT-4402</strain>
    </source>
</reference>
<evidence type="ECO:0000256" key="4">
    <source>
        <dbReference type="ARBA" id="ARBA00022692"/>
    </source>
</evidence>
<evidence type="ECO:0000313" key="10">
    <source>
        <dbReference type="EMBL" id="ALC80328.1"/>
    </source>
</evidence>
<dbReference type="InterPro" id="IPR035906">
    <property type="entry name" value="MetI-like_sf"/>
</dbReference>
<dbReference type="CDD" id="cd06261">
    <property type="entry name" value="TM_PBP2"/>
    <property type="match status" value="1"/>
</dbReference>